<dbReference type="AlphaFoldDB" id="A0AAV2VL37"/>
<dbReference type="InterPro" id="IPR002761">
    <property type="entry name" value="Diphthami_syn_dom"/>
</dbReference>
<evidence type="ECO:0000259" key="1">
    <source>
        <dbReference type="Pfam" id="PF01902"/>
    </source>
</evidence>
<evidence type="ECO:0000313" key="3">
    <source>
        <dbReference type="Proteomes" id="UP000018211"/>
    </source>
</evidence>
<keyword evidence="2" id="KW-0378">Hydrolase</keyword>
<reference evidence="2 3" key="1">
    <citation type="journal article" date="2013" name="ISME J.">
        <title>Comparative genomics of pathogenic lineages of Vibrio nigripulchritudo identifies virulence-associated traits.</title>
        <authorList>
            <person name="Goudenege D."/>
            <person name="Labreuche Y."/>
            <person name="Krin E."/>
            <person name="Ansquer D."/>
            <person name="Mangenot S."/>
            <person name="Calteau A."/>
            <person name="Medigue C."/>
            <person name="Mazel D."/>
            <person name="Polz M.F."/>
            <person name="Le Roux F."/>
        </authorList>
    </citation>
    <scope>NUCLEOTIDE SEQUENCE [LARGE SCALE GENOMIC DNA]</scope>
    <source>
        <strain evidence="2 3">SOn1</strain>
    </source>
</reference>
<evidence type="ECO:0000313" key="2">
    <source>
        <dbReference type="EMBL" id="CCO45343.1"/>
    </source>
</evidence>
<dbReference type="EMBL" id="CAOF01000051">
    <property type="protein sequence ID" value="CCO45343.1"/>
    <property type="molecule type" value="Genomic_DNA"/>
</dbReference>
<dbReference type="Proteomes" id="UP000018211">
    <property type="component" value="Unassembled WGS sequence"/>
</dbReference>
<feature type="domain" description="Diphthamide synthase" evidence="1">
    <location>
        <begin position="7"/>
        <end position="129"/>
    </location>
</feature>
<comment type="caution">
    <text evidence="2">The sequence shown here is derived from an EMBL/GenBank/DDBJ whole genome shotgun (WGS) entry which is preliminary data.</text>
</comment>
<organism evidence="2 3">
    <name type="scientific">Vibrio nigripulchritudo SOn1</name>
    <dbReference type="NCBI Taxonomy" id="1238450"/>
    <lineage>
        <taxon>Bacteria</taxon>
        <taxon>Pseudomonadati</taxon>
        <taxon>Pseudomonadota</taxon>
        <taxon>Gammaproteobacteria</taxon>
        <taxon>Vibrionales</taxon>
        <taxon>Vibrionaceae</taxon>
        <taxon>Vibrio</taxon>
    </lineage>
</organism>
<dbReference type="Gene3D" id="3.40.50.620">
    <property type="entry name" value="HUPs"/>
    <property type="match status" value="1"/>
</dbReference>
<dbReference type="GO" id="GO:0016787">
    <property type="term" value="F:hydrolase activity"/>
    <property type="evidence" value="ECO:0007669"/>
    <property type="project" value="UniProtKB-KW"/>
</dbReference>
<accession>A0AAV2VL37</accession>
<gene>
    <name evidence="2" type="ORF">VIBNISOn1_1440001</name>
</gene>
<protein>
    <submittedName>
        <fullName evidence="2">Adenine nucleotide alpha hydrolase</fullName>
    </submittedName>
</protein>
<sequence length="135" mass="15412">MKKQPRKVVISWSSGKDSTLTLIRLLEDPNYEVVGFYTTYVGEEVPFQVTPIEVVKMQAELANLPLVLIQLPEVFPPNDIYQNAIVQGLKESHLEIDAVAFGDMFCNGIIEYRKSYIKKAGWECVFPLMEMSRPK</sequence>
<name>A0AAV2VL37_9VIBR</name>
<proteinExistence type="predicted"/>
<dbReference type="InterPro" id="IPR014729">
    <property type="entry name" value="Rossmann-like_a/b/a_fold"/>
</dbReference>
<dbReference type="SUPFAM" id="SSF52402">
    <property type="entry name" value="Adenine nucleotide alpha hydrolases-like"/>
    <property type="match status" value="1"/>
</dbReference>
<dbReference type="Pfam" id="PF01902">
    <property type="entry name" value="Diphthami_syn_2"/>
    <property type="match status" value="1"/>
</dbReference>